<dbReference type="InterPro" id="IPR015878">
    <property type="entry name" value="Ado_hCys_hydrolase_NAD-bd"/>
</dbReference>
<dbReference type="Pfam" id="PF02826">
    <property type="entry name" value="2-Hacid_dh_C"/>
    <property type="match status" value="1"/>
</dbReference>
<sequence length="318" mass="34927">MKIGILNECFLNEKYLERLKSLGEVVIFENTQTEDDAIERLKGIDVAIVDGFICPPTAKVLESTNVLKLIVLPHTGYFMVDKEAAKKRGIVVANAPGFSKQAVAELVIGLMFAVNRKIPLMDKHMRENPFDSDPSNTYQQNTYWGFDIKGKTMGIFGLGRIGSTVATLALGLGMKVIANNRSQKVMEGVEMLSKEEVLKRADIISINVTSGAETENFISKKELDLMKSSAILINVDQAKQVNTEDLYDALKNKKIGGAGLDQVAGLTKDHPILKLENIVFTPHAGSSTNESFRENLPELVVSAIEDFVKGSPKNLVIE</sequence>
<evidence type="ECO:0000259" key="5">
    <source>
        <dbReference type="SMART" id="SM00997"/>
    </source>
</evidence>
<feature type="domain" description="S-adenosyl-L-homocysteine hydrolase NAD binding" evidence="5">
    <location>
        <begin position="141"/>
        <end position="259"/>
    </location>
</feature>
<dbReference type="PANTHER" id="PTHR43761">
    <property type="entry name" value="D-ISOMER SPECIFIC 2-HYDROXYACID DEHYDROGENASE FAMILY PROTEIN (AFU_ORTHOLOGUE AFUA_1G13630)"/>
    <property type="match status" value="1"/>
</dbReference>
<dbReference type="AlphaFoldDB" id="A0A1F6M475"/>
<reference evidence="6 7" key="1">
    <citation type="journal article" date="2016" name="Nat. Commun.">
        <title>Thousands of microbial genomes shed light on interconnected biogeochemical processes in an aquifer system.</title>
        <authorList>
            <person name="Anantharaman K."/>
            <person name="Brown C.T."/>
            <person name="Hug L.A."/>
            <person name="Sharon I."/>
            <person name="Castelle C.J."/>
            <person name="Probst A.J."/>
            <person name="Thomas B.C."/>
            <person name="Singh A."/>
            <person name="Wilkins M.J."/>
            <person name="Karaoz U."/>
            <person name="Brodie E.L."/>
            <person name="Williams K.H."/>
            <person name="Hubbard S.S."/>
            <person name="Banfield J.F."/>
        </authorList>
    </citation>
    <scope>NUCLEOTIDE SEQUENCE [LARGE SCALE GENOMIC DNA]</scope>
</reference>
<dbReference type="SUPFAM" id="SSF52283">
    <property type="entry name" value="Formate/glycerate dehydrogenase catalytic domain-like"/>
    <property type="match status" value="1"/>
</dbReference>
<accession>A0A1F6M475</accession>
<dbReference type="InterPro" id="IPR006139">
    <property type="entry name" value="D-isomer_2_OHA_DH_cat_dom"/>
</dbReference>
<evidence type="ECO:0000256" key="2">
    <source>
        <dbReference type="ARBA" id="ARBA00023002"/>
    </source>
</evidence>
<proteinExistence type="inferred from homology"/>
<dbReference type="Pfam" id="PF00389">
    <property type="entry name" value="2-Hacid_dh"/>
    <property type="match status" value="1"/>
</dbReference>
<dbReference type="InterPro" id="IPR050418">
    <property type="entry name" value="D-iso_2-hydroxyacid_DH_PdxB"/>
</dbReference>
<dbReference type="SMART" id="SM00997">
    <property type="entry name" value="AdoHcyase_NAD"/>
    <property type="match status" value="1"/>
</dbReference>
<dbReference type="Proteomes" id="UP000178742">
    <property type="component" value="Unassembled WGS sequence"/>
</dbReference>
<dbReference type="PANTHER" id="PTHR43761:SF1">
    <property type="entry name" value="D-ISOMER SPECIFIC 2-HYDROXYACID DEHYDROGENASE CATALYTIC DOMAIN-CONTAINING PROTEIN-RELATED"/>
    <property type="match status" value="1"/>
</dbReference>
<gene>
    <name evidence="6" type="ORF">A3B90_00175</name>
</gene>
<protein>
    <recommendedName>
        <fullName evidence="5">S-adenosyl-L-homocysteine hydrolase NAD binding domain-containing protein</fullName>
    </recommendedName>
</protein>
<evidence type="ECO:0000313" key="6">
    <source>
        <dbReference type="EMBL" id="OGH66414.1"/>
    </source>
</evidence>
<comment type="similarity">
    <text evidence="1 4">Belongs to the D-isomer specific 2-hydroxyacid dehydrogenase family.</text>
</comment>
<dbReference type="STRING" id="1798676.A3B90_00175"/>
<dbReference type="InterPro" id="IPR036291">
    <property type="entry name" value="NAD(P)-bd_dom_sf"/>
</dbReference>
<evidence type="ECO:0000256" key="3">
    <source>
        <dbReference type="ARBA" id="ARBA00023027"/>
    </source>
</evidence>
<evidence type="ECO:0000313" key="7">
    <source>
        <dbReference type="Proteomes" id="UP000178742"/>
    </source>
</evidence>
<comment type="caution">
    <text evidence="6">The sequence shown here is derived from an EMBL/GenBank/DDBJ whole genome shotgun (WGS) entry which is preliminary data.</text>
</comment>
<dbReference type="GO" id="GO:0016616">
    <property type="term" value="F:oxidoreductase activity, acting on the CH-OH group of donors, NAD or NADP as acceptor"/>
    <property type="evidence" value="ECO:0007669"/>
    <property type="project" value="InterPro"/>
</dbReference>
<evidence type="ECO:0000256" key="4">
    <source>
        <dbReference type="RuleBase" id="RU003719"/>
    </source>
</evidence>
<dbReference type="GO" id="GO:0051287">
    <property type="term" value="F:NAD binding"/>
    <property type="evidence" value="ECO:0007669"/>
    <property type="project" value="InterPro"/>
</dbReference>
<evidence type="ECO:0000256" key="1">
    <source>
        <dbReference type="ARBA" id="ARBA00005854"/>
    </source>
</evidence>
<name>A0A1F6M475_9BACT</name>
<dbReference type="SUPFAM" id="SSF51735">
    <property type="entry name" value="NAD(P)-binding Rossmann-fold domains"/>
    <property type="match status" value="1"/>
</dbReference>
<keyword evidence="2 4" id="KW-0560">Oxidoreductase</keyword>
<keyword evidence="3" id="KW-0520">NAD</keyword>
<dbReference type="Gene3D" id="3.40.50.720">
    <property type="entry name" value="NAD(P)-binding Rossmann-like Domain"/>
    <property type="match status" value="2"/>
</dbReference>
<dbReference type="EMBL" id="MFPX01000018">
    <property type="protein sequence ID" value="OGH66414.1"/>
    <property type="molecule type" value="Genomic_DNA"/>
</dbReference>
<organism evidence="6 7">
    <name type="scientific">Candidatus Magasanikbacteria bacterium RIFCSPHIGHO2_02_FULL_41_13</name>
    <dbReference type="NCBI Taxonomy" id="1798676"/>
    <lineage>
        <taxon>Bacteria</taxon>
        <taxon>Candidatus Magasanikiibacteriota</taxon>
    </lineage>
</organism>
<dbReference type="InterPro" id="IPR006140">
    <property type="entry name" value="D-isomer_DH_NAD-bd"/>
</dbReference>